<evidence type="ECO:0000256" key="6">
    <source>
        <dbReference type="ARBA" id="ARBA00024207"/>
    </source>
</evidence>
<dbReference type="InterPro" id="IPR008201">
    <property type="entry name" value="HepT-like"/>
</dbReference>
<dbReference type="PANTHER" id="PTHR34139">
    <property type="entry name" value="UPF0331 PROTEIN MJ0127"/>
    <property type="match status" value="1"/>
</dbReference>
<dbReference type="OrthoDB" id="106607at2157"/>
<evidence type="ECO:0000256" key="2">
    <source>
        <dbReference type="ARBA" id="ARBA00022649"/>
    </source>
</evidence>
<keyword evidence="5" id="KW-0378">Hydrolase</keyword>
<keyword evidence="2" id="KW-1277">Toxin-antitoxin system</keyword>
<keyword evidence="1" id="KW-0597">Phosphoprotein</keyword>
<dbReference type="GeneID" id="97608002"/>
<dbReference type="InterPro" id="IPR037038">
    <property type="entry name" value="HepT-like_sf"/>
</dbReference>
<evidence type="ECO:0000256" key="5">
    <source>
        <dbReference type="ARBA" id="ARBA00022801"/>
    </source>
</evidence>
<dbReference type="GO" id="GO:0000166">
    <property type="term" value="F:nucleotide binding"/>
    <property type="evidence" value="ECO:0007669"/>
    <property type="project" value="UniProtKB-KW"/>
</dbReference>
<proteinExistence type="inferred from homology"/>
<dbReference type="Gene3D" id="1.20.120.580">
    <property type="entry name" value="bsu32300-like"/>
    <property type="match status" value="1"/>
</dbReference>
<evidence type="ECO:0008006" key="9">
    <source>
        <dbReference type="Google" id="ProtNLM"/>
    </source>
</evidence>
<dbReference type="AlphaFoldDB" id="A0A2V2NG42"/>
<name>A0A2V2NG42_9EURY</name>
<dbReference type="GO" id="GO:0004540">
    <property type="term" value="F:RNA nuclease activity"/>
    <property type="evidence" value="ECO:0007669"/>
    <property type="project" value="InterPro"/>
</dbReference>
<dbReference type="GO" id="GO:0110001">
    <property type="term" value="C:toxin-antitoxin complex"/>
    <property type="evidence" value="ECO:0007669"/>
    <property type="project" value="InterPro"/>
</dbReference>
<dbReference type="EMBL" id="QGMZ01000016">
    <property type="protein sequence ID" value="PWR74571.1"/>
    <property type="molecule type" value="Genomic_DNA"/>
</dbReference>
<reference evidence="7 8" key="1">
    <citation type="submission" date="2018-05" db="EMBL/GenBank/DDBJ databases">
        <title>Draft genome of Methanospirillum stamsii Pt1.</title>
        <authorList>
            <person name="Dueholm M.S."/>
            <person name="Nielsen P.H."/>
            <person name="Bakmann L.F."/>
            <person name="Otzen D.E."/>
        </authorList>
    </citation>
    <scope>NUCLEOTIDE SEQUENCE [LARGE SCALE GENOMIC DNA]</scope>
    <source>
        <strain evidence="7 8">Pt1</strain>
    </source>
</reference>
<gene>
    <name evidence="7" type="ORF">DLD82_08275</name>
</gene>
<evidence type="ECO:0000313" key="7">
    <source>
        <dbReference type="EMBL" id="PWR74571.1"/>
    </source>
</evidence>
<dbReference type="PANTHER" id="PTHR34139:SF1">
    <property type="entry name" value="RNASE MJ1380-RELATED"/>
    <property type="match status" value="1"/>
</dbReference>
<keyword evidence="4" id="KW-0547">Nucleotide-binding</keyword>
<dbReference type="InterPro" id="IPR051813">
    <property type="entry name" value="HepT_RNase_toxin"/>
</dbReference>
<keyword evidence="8" id="KW-1185">Reference proteome</keyword>
<organism evidence="7 8">
    <name type="scientific">Methanospirillum stamsii</name>
    <dbReference type="NCBI Taxonomy" id="1277351"/>
    <lineage>
        <taxon>Archaea</taxon>
        <taxon>Methanobacteriati</taxon>
        <taxon>Methanobacteriota</taxon>
        <taxon>Stenosarchaea group</taxon>
        <taxon>Methanomicrobia</taxon>
        <taxon>Methanomicrobiales</taxon>
        <taxon>Methanospirillaceae</taxon>
        <taxon>Methanospirillum</taxon>
    </lineage>
</organism>
<evidence type="ECO:0000256" key="1">
    <source>
        <dbReference type="ARBA" id="ARBA00022553"/>
    </source>
</evidence>
<sequence>MQSPDIRVYLHDLKHSCELIHSFIEGCNFETYISDPMRKSAVERQFILIGEALNQMLIHFPQEKEHYPYAPRIIAFRNRLTHAYRTISDDIIWGIIKKSLPLFCKKVNQLCDQYEENR</sequence>
<comment type="similarity">
    <text evidence="6">Belongs to the HepT RNase toxin family.</text>
</comment>
<evidence type="ECO:0000256" key="3">
    <source>
        <dbReference type="ARBA" id="ARBA00022722"/>
    </source>
</evidence>
<accession>A0A2V2NG42</accession>
<comment type="caution">
    <text evidence="7">The sequence shown here is derived from an EMBL/GenBank/DDBJ whole genome shotgun (WGS) entry which is preliminary data.</text>
</comment>
<dbReference type="Proteomes" id="UP000245934">
    <property type="component" value="Unassembled WGS sequence"/>
</dbReference>
<dbReference type="GO" id="GO:0016787">
    <property type="term" value="F:hydrolase activity"/>
    <property type="evidence" value="ECO:0007669"/>
    <property type="project" value="UniProtKB-KW"/>
</dbReference>
<evidence type="ECO:0000313" key="8">
    <source>
        <dbReference type="Proteomes" id="UP000245934"/>
    </source>
</evidence>
<evidence type="ECO:0000256" key="4">
    <source>
        <dbReference type="ARBA" id="ARBA00022741"/>
    </source>
</evidence>
<keyword evidence="3" id="KW-0540">Nuclease</keyword>
<dbReference type="Pfam" id="PF01934">
    <property type="entry name" value="HepT-like"/>
    <property type="match status" value="1"/>
</dbReference>
<protein>
    <recommendedName>
        <fullName evidence="9">DUF86 domain-containing protein</fullName>
    </recommendedName>
</protein>
<dbReference type="RefSeq" id="WP_109940651.1">
    <property type="nucleotide sequence ID" value="NZ_CP176366.1"/>
</dbReference>